<dbReference type="GO" id="GO:0004656">
    <property type="term" value="F:procollagen-proline 4-dioxygenase activity"/>
    <property type="evidence" value="ECO:0007669"/>
    <property type="project" value="InterPro"/>
</dbReference>
<feature type="domain" description="Prolyl 4-hydroxylase N-terminal" evidence="1">
    <location>
        <begin position="4"/>
        <end position="35"/>
    </location>
</feature>
<keyword evidence="3" id="KW-1185">Reference proteome</keyword>
<gene>
    <name evidence="2" type="ORF">OFUS_LOCUS18537</name>
</gene>
<evidence type="ECO:0000313" key="2">
    <source>
        <dbReference type="EMBL" id="CAH1793723.1"/>
    </source>
</evidence>
<comment type="caution">
    <text evidence="2">The sequence shown here is derived from an EMBL/GenBank/DDBJ whole genome shotgun (WGS) entry which is preliminary data.</text>
</comment>
<organism evidence="2 3">
    <name type="scientific">Owenia fusiformis</name>
    <name type="common">Polychaete worm</name>
    <dbReference type="NCBI Taxonomy" id="6347"/>
    <lineage>
        <taxon>Eukaryota</taxon>
        <taxon>Metazoa</taxon>
        <taxon>Spiralia</taxon>
        <taxon>Lophotrochozoa</taxon>
        <taxon>Annelida</taxon>
        <taxon>Polychaeta</taxon>
        <taxon>Sedentaria</taxon>
        <taxon>Canalipalpata</taxon>
        <taxon>Sabellida</taxon>
        <taxon>Oweniida</taxon>
        <taxon>Oweniidae</taxon>
        <taxon>Owenia</taxon>
    </lineage>
</organism>
<sequence>MFSRHQDHHGACHAILRIQNVYKLNTTDIANGIIMNNKATEPLSAVECLDIAKTSTKTAYYRQGLDWINIAVQKNLSLADTLEAKITTADIFRMDGNFTEAMAIIRDIQADIQFKDNLTEYHKSRIKLAEEGTKG</sequence>
<feature type="non-terminal residue" evidence="2">
    <location>
        <position position="135"/>
    </location>
</feature>
<dbReference type="AlphaFoldDB" id="A0A8J1UQH8"/>
<dbReference type="InterPro" id="IPR013547">
    <property type="entry name" value="P4H_N"/>
</dbReference>
<name>A0A8J1UQH8_OWEFU</name>
<evidence type="ECO:0000259" key="1">
    <source>
        <dbReference type="Pfam" id="PF08336"/>
    </source>
</evidence>
<dbReference type="Pfam" id="PF08336">
    <property type="entry name" value="P4Ha_N"/>
    <property type="match status" value="1"/>
</dbReference>
<accession>A0A8J1UQH8</accession>
<evidence type="ECO:0000313" key="3">
    <source>
        <dbReference type="Proteomes" id="UP000749559"/>
    </source>
</evidence>
<proteinExistence type="predicted"/>
<reference evidence="2" key="1">
    <citation type="submission" date="2022-03" db="EMBL/GenBank/DDBJ databases">
        <authorList>
            <person name="Martin C."/>
        </authorList>
    </citation>
    <scope>NUCLEOTIDE SEQUENCE</scope>
</reference>
<protein>
    <recommendedName>
        <fullName evidence="1">Prolyl 4-hydroxylase N-terminal domain-containing protein</fullName>
    </recommendedName>
</protein>
<dbReference type="OrthoDB" id="5850448at2759"/>
<dbReference type="Gene3D" id="1.25.40.10">
    <property type="entry name" value="Tetratricopeptide repeat domain"/>
    <property type="match status" value="1"/>
</dbReference>
<dbReference type="EMBL" id="CAIIXF020000009">
    <property type="protein sequence ID" value="CAH1793723.1"/>
    <property type="molecule type" value="Genomic_DNA"/>
</dbReference>
<dbReference type="InterPro" id="IPR011990">
    <property type="entry name" value="TPR-like_helical_dom_sf"/>
</dbReference>
<dbReference type="GO" id="GO:0005783">
    <property type="term" value="C:endoplasmic reticulum"/>
    <property type="evidence" value="ECO:0007669"/>
    <property type="project" value="InterPro"/>
</dbReference>
<dbReference type="Proteomes" id="UP000749559">
    <property type="component" value="Unassembled WGS sequence"/>
</dbReference>